<dbReference type="EMBL" id="CM031827">
    <property type="protein sequence ID" value="KAG6722769.1"/>
    <property type="molecule type" value="Genomic_DNA"/>
</dbReference>
<proteinExistence type="predicted"/>
<evidence type="ECO:0000313" key="4">
    <source>
        <dbReference type="EMBL" id="KAG6722769.1"/>
    </source>
</evidence>
<protein>
    <submittedName>
        <fullName evidence="3">Uncharacterized protein</fullName>
    </submittedName>
</protein>
<gene>
    <name evidence="3" type="ORF">CIPAW_03G185300</name>
    <name evidence="4" type="ORF">I3842_03G177100</name>
</gene>
<evidence type="ECO:0000256" key="1">
    <source>
        <dbReference type="SAM" id="MobiDB-lite"/>
    </source>
</evidence>
<evidence type="ECO:0000313" key="5">
    <source>
        <dbReference type="Proteomes" id="UP000811609"/>
    </source>
</evidence>
<evidence type="ECO:0000256" key="2">
    <source>
        <dbReference type="SAM" id="SignalP"/>
    </source>
</evidence>
<organism evidence="3 5">
    <name type="scientific">Carya illinoinensis</name>
    <name type="common">Pecan</name>
    <dbReference type="NCBI Taxonomy" id="32201"/>
    <lineage>
        <taxon>Eukaryota</taxon>
        <taxon>Viridiplantae</taxon>
        <taxon>Streptophyta</taxon>
        <taxon>Embryophyta</taxon>
        <taxon>Tracheophyta</taxon>
        <taxon>Spermatophyta</taxon>
        <taxon>Magnoliopsida</taxon>
        <taxon>eudicotyledons</taxon>
        <taxon>Gunneridae</taxon>
        <taxon>Pentapetalae</taxon>
        <taxon>rosids</taxon>
        <taxon>fabids</taxon>
        <taxon>Fagales</taxon>
        <taxon>Juglandaceae</taxon>
        <taxon>Carya</taxon>
    </lineage>
</organism>
<dbReference type="AlphaFoldDB" id="A0A8T1R2W8"/>
<reference evidence="4" key="2">
    <citation type="submission" date="2021-01" db="EMBL/GenBank/DDBJ databases">
        <authorList>
            <person name="Lovell J.T."/>
            <person name="Bentley N."/>
            <person name="Bhattarai G."/>
            <person name="Jenkins J.W."/>
            <person name="Sreedasyam A."/>
            <person name="Alarcon Y."/>
            <person name="Bock C."/>
            <person name="Boston L."/>
            <person name="Carlson J."/>
            <person name="Cervantes K."/>
            <person name="Clermont K."/>
            <person name="Krom N."/>
            <person name="Kubenka K."/>
            <person name="Mamidi S."/>
            <person name="Mattison C."/>
            <person name="Monteros M."/>
            <person name="Pisani C."/>
            <person name="Plott C."/>
            <person name="Rajasekar S."/>
            <person name="Rhein H.S."/>
            <person name="Rohla C."/>
            <person name="Song M."/>
            <person name="Hilaire R.S."/>
            <person name="Shu S."/>
            <person name="Wells L."/>
            <person name="Wang X."/>
            <person name="Webber J."/>
            <person name="Heerema R.J."/>
            <person name="Klein P."/>
            <person name="Conner P."/>
            <person name="Grauke L."/>
            <person name="Grimwood J."/>
            <person name="Schmutz J."/>
            <person name="Randall J.J."/>
        </authorList>
    </citation>
    <scope>NUCLEOTIDE SEQUENCE</scope>
    <source>
        <tissue evidence="4">Leaf</tissue>
    </source>
</reference>
<name>A0A8T1R2W8_CARIL</name>
<keyword evidence="5" id="KW-1185">Reference proteome</keyword>
<feature type="chain" id="PRO_5035845152" evidence="2">
    <location>
        <begin position="29"/>
        <end position="89"/>
    </location>
</feature>
<evidence type="ECO:0000313" key="3">
    <source>
        <dbReference type="EMBL" id="KAG6661598.1"/>
    </source>
</evidence>
<accession>A0A8T1R2W8</accession>
<feature type="region of interest" description="Disordered" evidence="1">
    <location>
        <begin position="60"/>
        <end position="89"/>
    </location>
</feature>
<dbReference type="EMBL" id="CM031811">
    <property type="protein sequence ID" value="KAG6661598.1"/>
    <property type="molecule type" value="Genomic_DNA"/>
</dbReference>
<sequence>MAANLNSLVRGLLLVVMLILNIAKSSESRVPHDTFLERENVTKALRSLFENTKKLEVGFGEEGIDVGSPYDSKRRSPGGPDPYHHSKNG</sequence>
<dbReference type="OrthoDB" id="1578197at2759"/>
<feature type="signal peptide" evidence="2">
    <location>
        <begin position="1"/>
        <end position="28"/>
    </location>
</feature>
<dbReference type="Proteomes" id="UP000811246">
    <property type="component" value="Chromosome 3"/>
</dbReference>
<comment type="caution">
    <text evidence="3">The sequence shown here is derived from an EMBL/GenBank/DDBJ whole genome shotgun (WGS) entry which is preliminary data.</text>
</comment>
<dbReference type="Proteomes" id="UP000811609">
    <property type="component" value="Chromosome 3"/>
</dbReference>
<reference evidence="3" key="1">
    <citation type="submission" date="2020-12" db="EMBL/GenBank/DDBJ databases">
        <title>WGS assembly of Carya illinoinensis cv. Pawnee.</title>
        <authorList>
            <person name="Platts A."/>
            <person name="Shu S."/>
            <person name="Wright S."/>
            <person name="Barry K."/>
            <person name="Edger P."/>
            <person name="Pires J.C."/>
            <person name="Schmutz J."/>
        </authorList>
    </citation>
    <scope>NUCLEOTIDE SEQUENCE</scope>
    <source>
        <tissue evidence="3">Leaf</tissue>
    </source>
</reference>
<keyword evidence="2" id="KW-0732">Signal</keyword>